<comment type="similarity">
    <text evidence="1">Belongs to the PDCD5 family.</text>
</comment>
<dbReference type="Gene3D" id="1.10.8.140">
    <property type="entry name" value="PDCD5-like"/>
    <property type="match status" value="1"/>
</dbReference>
<evidence type="ECO:0000313" key="3">
    <source>
        <dbReference type="EMBL" id="KAK8878225.1"/>
    </source>
</evidence>
<dbReference type="InterPro" id="IPR036883">
    <property type="entry name" value="PDCD5-like_sf"/>
</dbReference>
<evidence type="ECO:0000313" key="4">
    <source>
        <dbReference type="Proteomes" id="UP001470230"/>
    </source>
</evidence>
<dbReference type="PIRSF" id="PIRSF015730">
    <property type="entry name" value="TFAR19"/>
    <property type="match status" value="1"/>
</dbReference>
<proteinExistence type="inferred from homology"/>
<dbReference type="SUPFAM" id="SSF46950">
    <property type="entry name" value="Double-stranded DNA-binding domain"/>
    <property type="match status" value="1"/>
</dbReference>
<dbReference type="PANTHER" id="PTHR10840">
    <property type="entry name" value="PROGRAMMED CELL DEATH PROTEIN 5"/>
    <property type="match status" value="1"/>
</dbReference>
<dbReference type="PANTHER" id="PTHR10840:SF0">
    <property type="entry name" value="PROGRAMMED CELL DEATH PROTEIN 5"/>
    <property type="match status" value="1"/>
</dbReference>
<protein>
    <submittedName>
        <fullName evidence="3">Programmed cell death protein 5</fullName>
    </submittedName>
</protein>
<dbReference type="Proteomes" id="UP001470230">
    <property type="component" value="Unassembled WGS sequence"/>
</dbReference>
<sequence>MQNQQEAQNQKEKEAQKEAQRQQILDSLLGNESKERLGRVRLVKPEKARQVEDAIILMAQQRRLSGPIPDEQVKQMLESLSDKVTEVKIAHRGKEDAWDDDDEGW</sequence>
<dbReference type="Pfam" id="PF01984">
    <property type="entry name" value="dsDNA_bind"/>
    <property type="match status" value="1"/>
</dbReference>
<reference evidence="3 4" key="1">
    <citation type="submission" date="2024-04" db="EMBL/GenBank/DDBJ databases">
        <title>Tritrichomonas musculus Genome.</title>
        <authorList>
            <person name="Alves-Ferreira E."/>
            <person name="Grigg M."/>
            <person name="Lorenzi H."/>
            <person name="Galac M."/>
        </authorList>
    </citation>
    <scope>NUCLEOTIDE SEQUENCE [LARGE SCALE GENOMIC DNA]</scope>
    <source>
        <strain evidence="3 4">EAF2021</strain>
    </source>
</reference>
<keyword evidence="4" id="KW-1185">Reference proteome</keyword>
<dbReference type="EMBL" id="JAPFFF010000011">
    <property type="protein sequence ID" value="KAK8878225.1"/>
    <property type="molecule type" value="Genomic_DNA"/>
</dbReference>
<feature type="region of interest" description="Disordered" evidence="2">
    <location>
        <begin position="1"/>
        <end position="30"/>
    </location>
</feature>
<comment type="caution">
    <text evidence="3">The sequence shown here is derived from an EMBL/GenBank/DDBJ whole genome shotgun (WGS) entry which is preliminary data.</text>
</comment>
<organism evidence="3 4">
    <name type="scientific">Tritrichomonas musculus</name>
    <dbReference type="NCBI Taxonomy" id="1915356"/>
    <lineage>
        <taxon>Eukaryota</taxon>
        <taxon>Metamonada</taxon>
        <taxon>Parabasalia</taxon>
        <taxon>Tritrichomonadida</taxon>
        <taxon>Tritrichomonadidae</taxon>
        <taxon>Tritrichomonas</taxon>
    </lineage>
</organism>
<evidence type="ECO:0000256" key="1">
    <source>
        <dbReference type="ARBA" id="ARBA00010490"/>
    </source>
</evidence>
<name>A0ABR2JK14_9EUKA</name>
<evidence type="ECO:0000256" key="2">
    <source>
        <dbReference type="SAM" id="MobiDB-lite"/>
    </source>
</evidence>
<gene>
    <name evidence="3" type="ORF">M9Y10_004990</name>
</gene>
<dbReference type="InterPro" id="IPR002836">
    <property type="entry name" value="PDCD5-like"/>
</dbReference>
<feature type="compositionally biased region" description="Basic and acidic residues" evidence="2">
    <location>
        <begin position="9"/>
        <end position="20"/>
    </location>
</feature>
<accession>A0ABR2JK14</accession>